<proteinExistence type="predicted"/>
<dbReference type="RefSeq" id="WP_406769257.1">
    <property type="nucleotide sequence ID" value="NZ_JBJHZZ010000003.1"/>
</dbReference>
<dbReference type="Proteomes" id="UP001623591">
    <property type="component" value="Unassembled WGS sequence"/>
</dbReference>
<reference evidence="2 3" key="1">
    <citation type="submission" date="2024-11" db="EMBL/GenBank/DDBJ databases">
        <authorList>
            <person name="Heng Y.C."/>
            <person name="Lim A.C.H."/>
            <person name="Lee J.K.Y."/>
            <person name="Kittelmann S."/>
        </authorList>
    </citation>
    <scope>NUCLEOTIDE SEQUENCE [LARGE SCALE GENOMIC DNA]</scope>
    <source>
        <strain evidence="2 3">WILCCON 0185</strain>
    </source>
</reference>
<evidence type="ECO:0000313" key="3">
    <source>
        <dbReference type="Proteomes" id="UP001623591"/>
    </source>
</evidence>
<keyword evidence="3" id="KW-1185">Reference proteome</keyword>
<feature type="region of interest" description="Disordered" evidence="1">
    <location>
        <begin position="35"/>
        <end position="57"/>
    </location>
</feature>
<evidence type="ECO:0000256" key="1">
    <source>
        <dbReference type="SAM" id="MobiDB-lite"/>
    </source>
</evidence>
<feature type="compositionally biased region" description="Low complexity" evidence="1">
    <location>
        <begin position="44"/>
        <end position="53"/>
    </location>
</feature>
<accession>A0ABW8T337</accession>
<evidence type="ECO:0000313" key="2">
    <source>
        <dbReference type="EMBL" id="MFL0246790.1"/>
    </source>
</evidence>
<protein>
    <submittedName>
        <fullName evidence="2">Uncharacterized protein</fullName>
    </submittedName>
</protein>
<comment type="caution">
    <text evidence="2">The sequence shown here is derived from an EMBL/GenBank/DDBJ whole genome shotgun (WGS) entry which is preliminary data.</text>
</comment>
<sequence>MEYKVNKIDTERRKEINEAAKEGIIHGYENISIYKNKEREDSSPGKSSSQTTSNKKLLIDATKAEELEIEAYKEETEVTTTKGTLLDVKK</sequence>
<name>A0ABW8T337_9CLOT</name>
<organism evidence="2 3">
    <name type="scientific">Candidatus Clostridium stratigraminis</name>
    <dbReference type="NCBI Taxonomy" id="3381661"/>
    <lineage>
        <taxon>Bacteria</taxon>
        <taxon>Bacillati</taxon>
        <taxon>Bacillota</taxon>
        <taxon>Clostridia</taxon>
        <taxon>Eubacteriales</taxon>
        <taxon>Clostridiaceae</taxon>
        <taxon>Clostridium</taxon>
    </lineage>
</organism>
<gene>
    <name evidence="2" type="ORF">ACJDUG_07395</name>
</gene>
<dbReference type="EMBL" id="JBJHZZ010000003">
    <property type="protein sequence ID" value="MFL0246790.1"/>
    <property type="molecule type" value="Genomic_DNA"/>
</dbReference>